<keyword evidence="6" id="KW-0411">Iron-sulfur</keyword>
<evidence type="ECO:0000256" key="4">
    <source>
        <dbReference type="ARBA" id="ARBA00022723"/>
    </source>
</evidence>
<comment type="caution">
    <text evidence="13">The sequence shown here is derived from an EMBL/GenBank/DDBJ whole genome shotgun (WGS) entry which is preliminary data.</text>
</comment>
<gene>
    <name evidence="13" type="ORF">DY218_03590</name>
</gene>
<dbReference type="InterPro" id="IPR014349">
    <property type="entry name" value="Rieske_Fe-S_prot"/>
</dbReference>
<evidence type="ECO:0000256" key="3">
    <source>
        <dbReference type="ARBA" id="ARBA00022714"/>
    </source>
</evidence>
<dbReference type="EMBL" id="QUAK01000017">
    <property type="protein sequence ID" value="RFU88084.1"/>
    <property type="molecule type" value="Genomic_DNA"/>
</dbReference>
<dbReference type="Pfam" id="PF00355">
    <property type="entry name" value="Rieske"/>
    <property type="match status" value="1"/>
</dbReference>
<evidence type="ECO:0000313" key="13">
    <source>
        <dbReference type="EMBL" id="RFU88084.1"/>
    </source>
</evidence>
<feature type="compositionally biased region" description="Acidic residues" evidence="10">
    <location>
        <begin position="31"/>
        <end position="45"/>
    </location>
</feature>
<dbReference type="AlphaFoldDB" id="A0A372MAV3"/>
<feature type="signal peptide" evidence="11">
    <location>
        <begin position="1"/>
        <end position="27"/>
    </location>
</feature>
<dbReference type="InterPro" id="IPR005805">
    <property type="entry name" value="Rieske_Fe-S_prot_C"/>
</dbReference>
<name>A0A372MAV3_9ACTN</name>
<dbReference type="Gene3D" id="2.102.10.10">
    <property type="entry name" value="Rieske [2Fe-2S] iron-sulphur domain"/>
    <property type="match status" value="1"/>
</dbReference>
<organism evidence="13 14">
    <name type="scientific">Streptomyces triticagri</name>
    <dbReference type="NCBI Taxonomy" id="2293568"/>
    <lineage>
        <taxon>Bacteria</taxon>
        <taxon>Bacillati</taxon>
        <taxon>Actinomycetota</taxon>
        <taxon>Actinomycetes</taxon>
        <taxon>Kitasatosporales</taxon>
        <taxon>Streptomycetaceae</taxon>
        <taxon>Streptomyces</taxon>
    </lineage>
</organism>
<dbReference type="Proteomes" id="UP000263094">
    <property type="component" value="Unassembled WGS sequence"/>
</dbReference>
<evidence type="ECO:0000256" key="2">
    <source>
        <dbReference type="ARBA" id="ARBA00015816"/>
    </source>
</evidence>
<evidence type="ECO:0000313" key="14">
    <source>
        <dbReference type="Proteomes" id="UP000263094"/>
    </source>
</evidence>
<keyword evidence="14" id="KW-1185">Reference proteome</keyword>
<comment type="function">
    <text evidence="1">Iron-sulfur subunit of the cytochrome bc1 complex, an essential component of the respiratory electron transport chain required for ATP synthesis. The bc1 complex catalyzes the oxidation of menaquinol and the reduction of cytochrome c in the respiratory chain. The bc1 complex operates through a Q-cycle mechanism that couples electron transfer to generation of the proton gradient that drives ATP synthesis.</text>
</comment>
<dbReference type="PRINTS" id="PR00162">
    <property type="entry name" value="RIESKE"/>
</dbReference>
<keyword evidence="11" id="KW-0732">Signal</keyword>
<evidence type="ECO:0000256" key="11">
    <source>
        <dbReference type="SAM" id="SignalP"/>
    </source>
</evidence>
<evidence type="ECO:0000256" key="5">
    <source>
        <dbReference type="ARBA" id="ARBA00023004"/>
    </source>
</evidence>
<dbReference type="GO" id="GO:0046872">
    <property type="term" value="F:metal ion binding"/>
    <property type="evidence" value="ECO:0007669"/>
    <property type="project" value="UniProtKB-KW"/>
</dbReference>
<dbReference type="FunFam" id="2.102.10.10:FF:000016">
    <property type="entry name" value="Nitrite reductase/ring-hydroxylating ferredoxin subunit"/>
    <property type="match status" value="1"/>
</dbReference>
<dbReference type="GO" id="GO:0004497">
    <property type="term" value="F:monooxygenase activity"/>
    <property type="evidence" value="ECO:0007669"/>
    <property type="project" value="UniProtKB-ARBA"/>
</dbReference>
<evidence type="ECO:0000259" key="12">
    <source>
        <dbReference type="PROSITE" id="PS51296"/>
    </source>
</evidence>
<feature type="compositionally biased region" description="Acidic residues" evidence="10">
    <location>
        <begin position="52"/>
        <end position="76"/>
    </location>
</feature>
<dbReference type="OrthoDB" id="25106at2"/>
<accession>A0A372MAV3</accession>
<evidence type="ECO:0000256" key="7">
    <source>
        <dbReference type="ARBA" id="ARBA00023157"/>
    </source>
</evidence>
<protein>
    <recommendedName>
        <fullName evidence="2">Cytochrome bc1 complex Rieske iron-sulfur subunit</fullName>
    </recommendedName>
    <alternativeName>
        <fullName evidence="8">Cytochrome bc1 reductase complex subunit QcrA</fullName>
    </alternativeName>
</protein>
<dbReference type="PROSITE" id="PS51257">
    <property type="entry name" value="PROKAR_LIPOPROTEIN"/>
    <property type="match status" value="1"/>
</dbReference>
<evidence type="ECO:0000256" key="9">
    <source>
        <dbReference type="ARBA" id="ARBA00034078"/>
    </source>
</evidence>
<dbReference type="PROSITE" id="PS51296">
    <property type="entry name" value="RIESKE"/>
    <property type="match status" value="1"/>
</dbReference>
<dbReference type="InterPro" id="IPR036922">
    <property type="entry name" value="Rieske_2Fe-2S_sf"/>
</dbReference>
<evidence type="ECO:0000256" key="10">
    <source>
        <dbReference type="SAM" id="MobiDB-lite"/>
    </source>
</evidence>
<evidence type="ECO:0000256" key="8">
    <source>
        <dbReference type="ARBA" id="ARBA00029586"/>
    </source>
</evidence>
<evidence type="ECO:0000256" key="1">
    <source>
        <dbReference type="ARBA" id="ARBA00002494"/>
    </source>
</evidence>
<evidence type="ECO:0000256" key="6">
    <source>
        <dbReference type="ARBA" id="ARBA00023014"/>
    </source>
</evidence>
<feature type="domain" description="Rieske" evidence="12">
    <location>
        <begin position="75"/>
        <end position="167"/>
    </location>
</feature>
<comment type="cofactor">
    <cofactor evidence="9">
        <name>[2Fe-2S] cluster</name>
        <dbReference type="ChEBI" id="CHEBI:190135"/>
    </cofactor>
</comment>
<proteinExistence type="predicted"/>
<dbReference type="CDD" id="cd03467">
    <property type="entry name" value="Rieske"/>
    <property type="match status" value="1"/>
</dbReference>
<dbReference type="InterPro" id="IPR017941">
    <property type="entry name" value="Rieske_2Fe-2S"/>
</dbReference>
<dbReference type="SUPFAM" id="SSF50022">
    <property type="entry name" value="ISP domain"/>
    <property type="match status" value="1"/>
</dbReference>
<feature type="region of interest" description="Disordered" evidence="10">
    <location>
        <begin position="23"/>
        <end position="86"/>
    </location>
</feature>
<keyword evidence="4" id="KW-0479">Metal-binding</keyword>
<feature type="chain" id="PRO_5039633793" description="Cytochrome bc1 complex Rieske iron-sulfur subunit" evidence="11">
    <location>
        <begin position="28"/>
        <end position="168"/>
    </location>
</feature>
<dbReference type="GO" id="GO:0016020">
    <property type="term" value="C:membrane"/>
    <property type="evidence" value="ECO:0007669"/>
    <property type="project" value="InterPro"/>
</dbReference>
<dbReference type="GO" id="GO:0051537">
    <property type="term" value="F:2 iron, 2 sulfur cluster binding"/>
    <property type="evidence" value="ECO:0007669"/>
    <property type="project" value="UniProtKB-KW"/>
</dbReference>
<sequence>MTLQRTNRTNRRAVLVAGAAVAGTALTGCGDSDDGGDTDGTDETTDPTAEPTGEDSPDEDEPDDQESADGGTDEDALAPTSDIPVGGGKIFAEEKVVVTQPAEGDFKAFSAVCTHQGCVVKSVEGGTINCVCHGSKFSIEDASVESGPATAPLPAEKITVSGDSIVRG</sequence>
<reference evidence="13 14" key="1">
    <citation type="submission" date="2018-08" db="EMBL/GenBank/DDBJ databases">
        <title>Isolation, diversity and antifungal activity of Actinobacteria from wheat.</title>
        <authorList>
            <person name="Han C."/>
        </authorList>
    </citation>
    <scope>NUCLEOTIDE SEQUENCE [LARGE SCALE GENOMIC DNA]</scope>
    <source>
        <strain evidence="13 14">NEAU-YY421</strain>
    </source>
</reference>
<dbReference type="GO" id="GO:0016705">
    <property type="term" value="F:oxidoreductase activity, acting on paired donors, with incorporation or reduction of molecular oxygen"/>
    <property type="evidence" value="ECO:0007669"/>
    <property type="project" value="UniProtKB-ARBA"/>
</dbReference>
<keyword evidence="3" id="KW-0001">2Fe-2S</keyword>
<keyword evidence="7" id="KW-1015">Disulfide bond</keyword>
<dbReference type="PANTHER" id="PTHR10134">
    <property type="entry name" value="CYTOCHROME B-C1 COMPLEX SUBUNIT RIESKE, MITOCHONDRIAL"/>
    <property type="match status" value="1"/>
</dbReference>
<dbReference type="RefSeq" id="WP_128554415.1">
    <property type="nucleotide sequence ID" value="NZ_QUAK01000017.1"/>
</dbReference>
<keyword evidence="5" id="KW-0408">Iron</keyword>